<feature type="compositionally biased region" description="Polar residues" evidence="6">
    <location>
        <begin position="166"/>
        <end position="176"/>
    </location>
</feature>
<evidence type="ECO:0000313" key="9">
    <source>
        <dbReference type="Proteomes" id="UP000834106"/>
    </source>
</evidence>
<protein>
    <recommendedName>
        <fullName evidence="7">Myb-like domain-containing protein</fullName>
    </recommendedName>
</protein>
<evidence type="ECO:0000256" key="5">
    <source>
        <dbReference type="ARBA" id="ARBA00023242"/>
    </source>
</evidence>
<dbReference type="GO" id="GO:0003677">
    <property type="term" value="F:DNA binding"/>
    <property type="evidence" value="ECO:0007669"/>
    <property type="project" value="UniProtKB-KW"/>
</dbReference>
<dbReference type="SMART" id="SM00717">
    <property type="entry name" value="SANT"/>
    <property type="match status" value="1"/>
</dbReference>
<keyword evidence="5" id="KW-0539">Nucleus</keyword>
<keyword evidence="3" id="KW-0238">DNA-binding</keyword>
<feature type="region of interest" description="Disordered" evidence="6">
    <location>
        <begin position="132"/>
        <end position="177"/>
    </location>
</feature>
<evidence type="ECO:0000313" key="8">
    <source>
        <dbReference type="EMBL" id="CAI9782379.1"/>
    </source>
</evidence>
<dbReference type="CDD" id="cd12203">
    <property type="entry name" value="GT1"/>
    <property type="match status" value="1"/>
</dbReference>
<dbReference type="PANTHER" id="PTHR21654:SF66">
    <property type="entry name" value="TRIHELIX TRANSCRIPTION FACTOR GT-3B"/>
    <property type="match status" value="1"/>
</dbReference>
<keyword evidence="4" id="KW-0804">Transcription</keyword>
<evidence type="ECO:0000256" key="6">
    <source>
        <dbReference type="SAM" id="MobiDB-lite"/>
    </source>
</evidence>
<accession>A0AAD2E9J2</accession>
<keyword evidence="9" id="KW-1185">Reference proteome</keyword>
<dbReference type="InterPro" id="IPR044822">
    <property type="entry name" value="Myb_DNA-bind_4"/>
</dbReference>
<dbReference type="PANTHER" id="PTHR21654">
    <property type="entry name" value="FI21293P1"/>
    <property type="match status" value="1"/>
</dbReference>
<evidence type="ECO:0000259" key="7">
    <source>
        <dbReference type="SMART" id="SM00717"/>
    </source>
</evidence>
<sequence>MEGYPQYHHHYTGNIDTATATGDGGGGGGDSFPQWSVQETLNFLMIRGELDPNFMKTKRNKLLWELISMKMKEKGYNKSPEQCKCKWKNLVTRYKGYETMEAEDMRQQFPFYNEIHAIFVARVQRMVRFEAEGGPNSKKKAIQENSSDTENDSDGAKKKRKIKGNENPSGSSSSTGKLIITNIKEIMEKFMKQQMQMENQWIKAYEEREEERRIKEMEWRQTMEDLENERIMMDSRWREREEQRRIREETREQKMDFLITTILNKLTREDSAQFGSQ</sequence>
<reference evidence="8" key="1">
    <citation type="submission" date="2023-05" db="EMBL/GenBank/DDBJ databases">
        <authorList>
            <person name="Huff M."/>
        </authorList>
    </citation>
    <scope>NUCLEOTIDE SEQUENCE</scope>
</reference>
<dbReference type="InterPro" id="IPR001005">
    <property type="entry name" value="SANT/Myb"/>
</dbReference>
<dbReference type="Pfam" id="PF13837">
    <property type="entry name" value="Myb_DNA-bind_4"/>
    <property type="match status" value="1"/>
</dbReference>
<gene>
    <name evidence="8" type="ORF">FPE_LOCUS29809</name>
</gene>
<feature type="domain" description="Myb-like" evidence="7">
    <location>
        <begin position="31"/>
        <end position="93"/>
    </location>
</feature>
<dbReference type="EMBL" id="OU503054">
    <property type="protein sequence ID" value="CAI9782379.1"/>
    <property type="molecule type" value="Genomic_DNA"/>
</dbReference>
<dbReference type="GO" id="GO:0006355">
    <property type="term" value="P:regulation of DNA-templated transcription"/>
    <property type="evidence" value="ECO:0007669"/>
    <property type="project" value="UniProtKB-ARBA"/>
</dbReference>
<keyword evidence="2" id="KW-0805">Transcription regulation</keyword>
<dbReference type="AlphaFoldDB" id="A0AAD2E9J2"/>
<dbReference type="Proteomes" id="UP000834106">
    <property type="component" value="Chromosome 19"/>
</dbReference>
<dbReference type="Gene3D" id="1.10.10.60">
    <property type="entry name" value="Homeodomain-like"/>
    <property type="match status" value="1"/>
</dbReference>
<dbReference type="GO" id="GO:0005634">
    <property type="term" value="C:nucleus"/>
    <property type="evidence" value="ECO:0007669"/>
    <property type="project" value="UniProtKB-SubCell"/>
</dbReference>
<dbReference type="FunFam" id="1.10.10.60:FF:000032">
    <property type="entry name" value="Zinc finger and SCAN domain-containing 20"/>
    <property type="match status" value="1"/>
</dbReference>
<evidence type="ECO:0000256" key="1">
    <source>
        <dbReference type="ARBA" id="ARBA00004123"/>
    </source>
</evidence>
<evidence type="ECO:0000256" key="2">
    <source>
        <dbReference type="ARBA" id="ARBA00023015"/>
    </source>
</evidence>
<name>A0AAD2E9J2_9LAMI</name>
<comment type="subcellular location">
    <subcellularLocation>
        <location evidence="1">Nucleus</location>
    </subcellularLocation>
</comment>
<proteinExistence type="predicted"/>
<evidence type="ECO:0000256" key="3">
    <source>
        <dbReference type="ARBA" id="ARBA00023125"/>
    </source>
</evidence>
<organism evidence="8 9">
    <name type="scientific">Fraxinus pennsylvanica</name>
    <dbReference type="NCBI Taxonomy" id="56036"/>
    <lineage>
        <taxon>Eukaryota</taxon>
        <taxon>Viridiplantae</taxon>
        <taxon>Streptophyta</taxon>
        <taxon>Embryophyta</taxon>
        <taxon>Tracheophyta</taxon>
        <taxon>Spermatophyta</taxon>
        <taxon>Magnoliopsida</taxon>
        <taxon>eudicotyledons</taxon>
        <taxon>Gunneridae</taxon>
        <taxon>Pentapetalae</taxon>
        <taxon>asterids</taxon>
        <taxon>lamiids</taxon>
        <taxon>Lamiales</taxon>
        <taxon>Oleaceae</taxon>
        <taxon>Oleeae</taxon>
        <taxon>Fraxinus</taxon>
    </lineage>
</organism>
<evidence type="ECO:0000256" key="4">
    <source>
        <dbReference type="ARBA" id="ARBA00023163"/>
    </source>
</evidence>